<comment type="function">
    <text evidence="3">Lytic transglycosylase with a strong preference for naked glycan strands that lack stem peptides.</text>
</comment>
<evidence type="ECO:0000259" key="5">
    <source>
        <dbReference type="Pfam" id="PF03330"/>
    </source>
</evidence>
<dbReference type="EMBL" id="BMXI01000006">
    <property type="protein sequence ID" value="GHC51096.1"/>
    <property type="molecule type" value="Genomic_DNA"/>
</dbReference>
<comment type="subcellular location">
    <subcellularLocation>
        <location evidence="3">Cell membrane</location>
        <topology evidence="3">Lipid-anchor</topology>
    </subcellularLocation>
</comment>
<protein>
    <recommendedName>
        <fullName evidence="3">Probable endolytic peptidoglycan transglycosylase RlpA</fullName>
        <ecNumber evidence="3">4.2.2.-</ecNumber>
    </recommendedName>
</protein>
<keyword evidence="3" id="KW-0564">Palmitate</keyword>
<dbReference type="InterPro" id="IPR012997">
    <property type="entry name" value="RplA"/>
</dbReference>
<comment type="caution">
    <text evidence="6">The sequence shown here is derived from an EMBL/GenBank/DDBJ whole genome shotgun (WGS) entry which is preliminary data.</text>
</comment>
<evidence type="ECO:0000256" key="1">
    <source>
        <dbReference type="ARBA" id="ARBA00023239"/>
    </source>
</evidence>
<keyword evidence="3" id="KW-1003">Cell membrane</keyword>
<evidence type="ECO:0000256" key="3">
    <source>
        <dbReference type="HAMAP-Rule" id="MF_02071"/>
    </source>
</evidence>
<gene>
    <name evidence="3" type="primary">rlpA</name>
    <name evidence="6" type="ORF">GCM10007100_16600</name>
</gene>
<keyword evidence="3" id="KW-0472">Membrane</keyword>
<keyword evidence="2 3" id="KW-0961">Cell wall biogenesis/degradation</keyword>
<dbReference type="SUPFAM" id="SSF50685">
    <property type="entry name" value="Barwin-like endoglucanases"/>
    <property type="match status" value="1"/>
</dbReference>
<dbReference type="PROSITE" id="PS51257">
    <property type="entry name" value="PROKAR_LIPOPROTEIN"/>
    <property type="match status" value="1"/>
</dbReference>
<dbReference type="InterPro" id="IPR009009">
    <property type="entry name" value="RlpA-like_DPBB"/>
</dbReference>
<keyword evidence="1 3" id="KW-0456">Lyase</keyword>
<reference evidence="6" key="2">
    <citation type="submission" date="2020-09" db="EMBL/GenBank/DDBJ databases">
        <authorList>
            <person name="Sun Q."/>
            <person name="Kim S."/>
        </authorList>
    </citation>
    <scope>NUCLEOTIDE SEQUENCE</scope>
    <source>
        <strain evidence="6">KCTC 12988</strain>
    </source>
</reference>
<dbReference type="GO" id="GO:0071555">
    <property type="term" value="P:cell wall organization"/>
    <property type="evidence" value="ECO:0007669"/>
    <property type="project" value="UniProtKB-KW"/>
</dbReference>
<dbReference type="RefSeq" id="WP_189569465.1">
    <property type="nucleotide sequence ID" value="NZ_BMXI01000006.1"/>
</dbReference>
<evidence type="ECO:0000313" key="7">
    <source>
        <dbReference type="Proteomes" id="UP000644507"/>
    </source>
</evidence>
<reference evidence="6" key="1">
    <citation type="journal article" date="2014" name="Int. J. Syst. Evol. Microbiol.">
        <title>Complete genome sequence of Corynebacterium casei LMG S-19264T (=DSM 44701T), isolated from a smear-ripened cheese.</title>
        <authorList>
            <consortium name="US DOE Joint Genome Institute (JGI-PGF)"/>
            <person name="Walter F."/>
            <person name="Albersmeier A."/>
            <person name="Kalinowski J."/>
            <person name="Ruckert C."/>
        </authorList>
    </citation>
    <scope>NUCLEOTIDE SEQUENCE</scope>
    <source>
        <strain evidence="6">KCTC 12988</strain>
    </source>
</reference>
<dbReference type="Proteomes" id="UP000644507">
    <property type="component" value="Unassembled WGS sequence"/>
</dbReference>
<feature type="domain" description="RlpA-like protein double-psi beta-barrel" evidence="5">
    <location>
        <begin position="68"/>
        <end position="156"/>
    </location>
</feature>
<dbReference type="PANTHER" id="PTHR34183">
    <property type="entry name" value="ENDOLYTIC PEPTIDOGLYCAN TRANSGLYCOSYLASE RLPA"/>
    <property type="match status" value="1"/>
</dbReference>
<dbReference type="GO" id="GO:0000270">
    <property type="term" value="P:peptidoglycan metabolic process"/>
    <property type="evidence" value="ECO:0007669"/>
    <property type="project" value="UniProtKB-UniRule"/>
</dbReference>
<dbReference type="InterPro" id="IPR034718">
    <property type="entry name" value="RlpA"/>
</dbReference>
<evidence type="ECO:0000256" key="4">
    <source>
        <dbReference type="RuleBase" id="RU003495"/>
    </source>
</evidence>
<evidence type="ECO:0000256" key="2">
    <source>
        <dbReference type="ARBA" id="ARBA00023316"/>
    </source>
</evidence>
<keyword evidence="3" id="KW-0449">Lipoprotein</keyword>
<dbReference type="Pfam" id="PF03330">
    <property type="entry name" value="DPBB_1"/>
    <property type="match status" value="1"/>
</dbReference>
<sequence length="163" mass="17587">MRRIFLLTILTALSSCADRTHPEVEGAKSSETLAATKLAQKKSSPPPIEPRKKPNLVAGKYRVKATHHGKMSWYSVKTNGGTKTASGRKFSNNGATAAHRTLRFGTKVRVTNSSNGRSQIVTITDRGPFIKGRIIDVSIGTARKLGFVNAGVVNCKVEVLSEP</sequence>
<dbReference type="NCBIfam" id="TIGR00413">
    <property type="entry name" value="rlpA"/>
    <property type="match status" value="1"/>
</dbReference>
<proteinExistence type="inferred from homology"/>
<dbReference type="HAMAP" id="MF_02071">
    <property type="entry name" value="RlpA"/>
    <property type="match status" value="1"/>
</dbReference>
<dbReference type="AlphaFoldDB" id="A0A918WIN5"/>
<organism evidence="6 7">
    <name type="scientific">Roseibacillus persicicus</name>
    <dbReference type="NCBI Taxonomy" id="454148"/>
    <lineage>
        <taxon>Bacteria</taxon>
        <taxon>Pseudomonadati</taxon>
        <taxon>Verrucomicrobiota</taxon>
        <taxon>Verrucomicrobiia</taxon>
        <taxon>Verrucomicrobiales</taxon>
        <taxon>Verrucomicrobiaceae</taxon>
        <taxon>Roseibacillus</taxon>
    </lineage>
</organism>
<dbReference type="GO" id="GO:0008932">
    <property type="term" value="F:lytic endotransglycosylase activity"/>
    <property type="evidence" value="ECO:0007669"/>
    <property type="project" value="UniProtKB-UniRule"/>
</dbReference>
<dbReference type="PANTHER" id="PTHR34183:SF8">
    <property type="entry name" value="ENDOLYTIC PEPTIDOGLYCAN TRANSGLYCOSYLASE RLPA-RELATED"/>
    <property type="match status" value="1"/>
</dbReference>
<evidence type="ECO:0000313" key="6">
    <source>
        <dbReference type="EMBL" id="GHC51096.1"/>
    </source>
</evidence>
<dbReference type="GO" id="GO:0005886">
    <property type="term" value="C:plasma membrane"/>
    <property type="evidence" value="ECO:0007669"/>
    <property type="project" value="UniProtKB-SubCell"/>
</dbReference>
<dbReference type="InterPro" id="IPR036908">
    <property type="entry name" value="RlpA-like_sf"/>
</dbReference>
<name>A0A918WIN5_9BACT</name>
<accession>A0A918WIN5</accession>
<dbReference type="EC" id="4.2.2.-" evidence="3"/>
<comment type="similarity">
    <text evidence="3 4">Belongs to the RlpA family.</text>
</comment>
<dbReference type="Gene3D" id="2.40.40.10">
    <property type="entry name" value="RlpA-like domain"/>
    <property type="match status" value="1"/>
</dbReference>
<keyword evidence="7" id="KW-1185">Reference proteome</keyword>
<dbReference type="CDD" id="cd22268">
    <property type="entry name" value="DPBB_RlpA-like"/>
    <property type="match status" value="1"/>
</dbReference>